<dbReference type="InterPro" id="IPR009057">
    <property type="entry name" value="Homeodomain-like_sf"/>
</dbReference>
<dbReference type="InterPro" id="IPR018062">
    <property type="entry name" value="HTH_AraC-typ_CS"/>
</dbReference>
<dbReference type="SMART" id="SM00342">
    <property type="entry name" value="HTH_ARAC"/>
    <property type="match status" value="1"/>
</dbReference>
<dbReference type="InterPro" id="IPR018060">
    <property type="entry name" value="HTH_AraC"/>
</dbReference>
<dbReference type="Proteomes" id="UP001139646">
    <property type="component" value="Unassembled WGS sequence"/>
</dbReference>
<dbReference type="EMBL" id="JAKKSL010000008">
    <property type="protein sequence ID" value="MCI2286223.1"/>
    <property type="molecule type" value="Genomic_DNA"/>
</dbReference>
<protein>
    <submittedName>
        <fullName evidence="5">AraC family transcriptional regulator</fullName>
    </submittedName>
</protein>
<keyword evidence="6" id="KW-1185">Reference proteome</keyword>
<feature type="domain" description="HTH araC/xylS-type" evidence="4">
    <location>
        <begin position="167"/>
        <end position="265"/>
    </location>
</feature>
<sequence length="270" mass="31700">MGNSYDITDLGVLGYALLSAENLRQSWNLTFHTTSLLMHPLSSRRMVREGRVVVELLPPAHTHGDLRYLYEEWLTGTWKWVCQRLPQVANSSDLTIKLAYSKPVYAERYKEFFPGKILFDQPLTELSFPEHWYELRCLAANPSAARLCQQQWQVVSAQMNQQTDLVEQVRRILLLNPQCHFPTQVEMAEQFRLPPHTFHRRLLKDGMRYKNIVIEVRMELAKNYLEITVLPLPEISYLLGYEHPPSFYRAFKKWYGFTPQSGVKKRAVNR</sequence>
<dbReference type="Pfam" id="PF12625">
    <property type="entry name" value="Arabinose_bd"/>
    <property type="match status" value="1"/>
</dbReference>
<gene>
    <name evidence="5" type="ORF">L3081_25820</name>
</gene>
<evidence type="ECO:0000256" key="1">
    <source>
        <dbReference type="ARBA" id="ARBA00023015"/>
    </source>
</evidence>
<evidence type="ECO:0000256" key="2">
    <source>
        <dbReference type="ARBA" id="ARBA00023125"/>
    </source>
</evidence>
<reference evidence="5" key="1">
    <citation type="submission" date="2022-01" db="EMBL/GenBank/DDBJ databases">
        <title>Colwellia maritima, isolated from seawater.</title>
        <authorList>
            <person name="Kristyanto S."/>
            <person name="Jung J."/>
            <person name="Jeon C.O."/>
        </authorList>
    </citation>
    <scope>NUCLEOTIDE SEQUENCE</scope>
    <source>
        <strain evidence="5">MSW7</strain>
    </source>
</reference>
<dbReference type="SUPFAM" id="SSF46689">
    <property type="entry name" value="Homeodomain-like"/>
    <property type="match status" value="1"/>
</dbReference>
<dbReference type="InterPro" id="IPR032687">
    <property type="entry name" value="AraC-type_N"/>
</dbReference>
<keyword evidence="1" id="KW-0805">Transcription regulation</keyword>
<dbReference type="PANTHER" id="PTHR47894:SF1">
    <property type="entry name" value="HTH-TYPE TRANSCRIPTIONAL REGULATOR VQSM"/>
    <property type="match status" value="1"/>
</dbReference>
<dbReference type="RefSeq" id="WP_242289606.1">
    <property type="nucleotide sequence ID" value="NZ_JAKKSL010000008.1"/>
</dbReference>
<keyword evidence="2" id="KW-0238">DNA-binding</keyword>
<accession>A0ABS9X7L1</accession>
<evidence type="ECO:0000259" key="4">
    <source>
        <dbReference type="PROSITE" id="PS01124"/>
    </source>
</evidence>
<evidence type="ECO:0000313" key="5">
    <source>
        <dbReference type="EMBL" id="MCI2286223.1"/>
    </source>
</evidence>
<dbReference type="PANTHER" id="PTHR47894">
    <property type="entry name" value="HTH-TYPE TRANSCRIPTIONAL REGULATOR GADX"/>
    <property type="match status" value="1"/>
</dbReference>
<organism evidence="5 6">
    <name type="scientific">Colwellia maritima</name>
    <dbReference type="NCBI Taxonomy" id="2912588"/>
    <lineage>
        <taxon>Bacteria</taxon>
        <taxon>Pseudomonadati</taxon>
        <taxon>Pseudomonadota</taxon>
        <taxon>Gammaproteobacteria</taxon>
        <taxon>Alteromonadales</taxon>
        <taxon>Colwelliaceae</taxon>
        <taxon>Colwellia</taxon>
    </lineage>
</organism>
<evidence type="ECO:0000256" key="3">
    <source>
        <dbReference type="ARBA" id="ARBA00023163"/>
    </source>
</evidence>
<name>A0ABS9X7L1_9GAMM</name>
<keyword evidence="3" id="KW-0804">Transcription</keyword>
<evidence type="ECO:0000313" key="6">
    <source>
        <dbReference type="Proteomes" id="UP001139646"/>
    </source>
</evidence>
<dbReference type="Gene3D" id="1.10.10.60">
    <property type="entry name" value="Homeodomain-like"/>
    <property type="match status" value="1"/>
</dbReference>
<dbReference type="PROSITE" id="PS01124">
    <property type="entry name" value="HTH_ARAC_FAMILY_2"/>
    <property type="match status" value="1"/>
</dbReference>
<proteinExistence type="predicted"/>
<dbReference type="PROSITE" id="PS00041">
    <property type="entry name" value="HTH_ARAC_FAMILY_1"/>
    <property type="match status" value="1"/>
</dbReference>
<comment type="caution">
    <text evidence="5">The sequence shown here is derived from an EMBL/GenBank/DDBJ whole genome shotgun (WGS) entry which is preliminary data.</text>
</comment>
<dbReference type="Pfam" id="PF12833">
    <property type="entry name" value="HTH_18"/>
    <property type="match status" value="1"/>
</dbReference>